<dbReference type="RefSeq" id="WP_209764624.1">
    <property type="nucleotide sequence ID" value="NZ_JAGINP010000002.1"/>
</dbReference>
<gene>
    <name evidence="2" type="ORF">J2851_000998</name>
</gene>
<keyword evidence="3" id="KW-1185">Reference proteome</keyword>
<proteinExistence type="predicted"/>
<comment type="caution">
    <text evidence="2">The sequence shown here is derived from an EMBL/GenBank/DDBJ whole genome shotgun (WGS) entry which is preliminary data.</text>
</comment>
<dbReference type="EMBL" id="JAGINP010000002">
    <property type="protein sequence ID" value="MBP2291256.1"/>
    <property type="molecule type" value="Genomic_DNA"/>
</dbReference>
<reference evidence="2 3" key="1">
    <citation type="submission" date="2021-03" db="EMBL/GenBank/DDBJ databases">
        <title>Genomic Encyclopedia of Type Strains, Phase III (KMG-III): the genomes of soil and plant-associated and newly described type strains.</title>
        <authorList>
            <person name="Whitman W."/>
        </authorList>
    </citation>
    <scope>NUCLEOTIDE SEQUENCE [LARGE SCALE GENOMIC DNA]</scope>
    <source>
        <strain evidence="2 3">IMMIB AFH-6</strain>
    </source>
</reference>
<organism evidence="2 3">
    <name type="scientific">Azospirillum rugosum</name>
    <dbReference type="NCBI Taxonomy" id="416170"/>
    <lineage>
        <taxon>Bacteria</taxon>
        <taxon>Pseudomonadati</taxon>
        <taxon>Pseudomonadota</taxon>
        <taxon>Alphaproteobacteria</taxon>
        <taxon>Rhodospirillales</taxon>
        <taxon>Azospirillaceae</taxon>
        <taxon>Azospirillum</taxon>
    </lineage>
</organism>
<evidence type="ECO:0000313" key="2">
    <source>
        <dbReference type="EMBL" id="MBP2291256.1"/>
    </source>
</evidence>
<accession>A0ABS4SFA4</accession>
<keyword evidence="1" id="KW-0472">Membrane</keyword>
<keyword evidence="1" id="KW-0812">Transmembrane</keyword>
<name>A0ABS4SFA4_9PROT</name>
<dbReference type="Proteomes" id="UP000781958">
    <property type="component" value="Unassembled WGS sequence"/>
</dbReference>
<evidence type="ECO:0000256" key="1">
    <source>
        <dbReference type="SAM" id="Phobius"/>
    </source>
</evidence>
<sequence length="109" mass="11998">MRSNNPPDTEGEAPFAFPIMPTSTALCKGLFALFHAAEKQNAAHKKRPRQIWRGQDLQGALRDEALFHAVACPGMDQGMRSLDIIALPGRKTASTLRAVERAARPARFE</sequence>
<keyword evidence="1" id="KW-1133">Transmembrane helix</keyword>
<feature type="transmembrane region" description="Helical" evidence="1">
    <location>
        <begin position="15"/>
        <end position="37"/>
    </location>
</feature>
<protein>
    <submittedName>
        <fullName evidence="2">Uncharacterized protein</fullName>
    </submittedName>
</protein>
<evidence type="ECO:0000313" key="3">
    <source>
        <dbReference type="Proteomes" id="UP000781958"/>
    </source>
</evidence>